<dbReference type="PROSITE" id="PS00194">
    <property type="entry name" value="THIOREDOXIN_1"/>
    <property type="match status" value="1"/>
</dbReference>
<dbReference type="STRING" id="241244.ATY39_01385"/>
<accession>A0A143H8W2</accession>
<dbReference type="Pfam" id="PF00578">
    <property type="entry name" value="AhpC-TSA"/>
    <property type="match status" value="1"/>
</dbReference>
<gene>
    <name evidence="3" type="ORF">ATY39_01385</name>
</gene>
<dbReference type="GO" id="GO:0016209">
    <property type="term" value="F:antioxidant activity"/>
    <property type="evidence" value="ECO:0007669"/>
    <property type="project" value="InterPro"/>
</dbReference>
<dbReference type="RefSeq" id="WP_066784736.1">
    <property type="nucleotide sequence ID" value="NZ_CP014806.1"/>
</dbReference>
<dbReference type="InterPro" id="IPR013766">
    <property type="entry name" value="Thioredoxin_domain"/>
</dbReference>
<reference evidence="3 4" key="1">
    <citation type="journal article" date="2016" name="Genome Announc.">
        <title>Whole-Genome Sequence of Rummeliibacillus stabekisii Strain PP9 Isolated from Antarctic Soil.</title>
        <authorList>
            <person name="da Mota F.F."/>
            <person name="Vollu R.E."/>
            <person name="Jurelevicius D."/>
            <person name="Seldin L."/>
        </authorList>
    </citation>
    <scope>NUCLEOTIDE SEQUENCE [LARGE SCALE GENOMIC DNA]</scope>
    <source>
        <strain evidence="3 4">PP9</strain>
    </source>
</reference>
<dbReference type="Proteomes" id="UP000076021">
    <property type="component" value="Chromosome"/>
</dbReference>
<dbReference type="KEGG" id="rst:ATY39_01385"/>
<dbReference type="CDD" id="cd02966">
    <property type="entry name" value="TlpA_like_family"/>
    <property type="match status" value="1"/>
</dbReference>
<evidence type="ECO:0000313" key="3">
    <source>
        <dbReference type="EMBL" id="AMW98187.1"/>
    </source>
</evidence>
<sequence length="191" mass="21943">MKKKVFGLLLVAALIVFALTNFLKSKITEAEKIDTSYTKVETKETEKSGLEIGQYAPDFTLKTLEGKKVKLSDYRGKKVILNFWATWCPPCKEEIPHMEKYYKSLNKKDNVEILAVNLTSSDKSKEYIKEFAESYDITYPILLDKEGEQQKQYEIVTIPTTFFINESGQIKQKAVGPMDKGMMENTMKILK</sequence>
<keyword evidence="1" id="KW-1015">Disulfide bond</keyword>
<dbReference type="AlphaFoldDB" id="A0A143H8W2"/>
<evidence type="ECO:0000259" key="2">
    <source>
        <dbReference type="PROSITE" id="PS51352"/>
    </source>
</evidence>
<dbReference type="GO" id="GO:0016491">
    <property type="term" value="F:oxidoreductase activity"/>
    <property type="evidence" value="ECO:0007669"/>
    <property type="project" value="InterPro"/>
</dbReference>
<dbReference type="PANTHER" id="PTHR42852">
    <property type="entry name" value="THIOL:DISULFIDE INTERCHANGE PROTEIN DSBE"/>
    <property type="match status" value="1"/>
</dbReference>
<proteinExistence type="predicted"/>
<dbReference type="Gene3D" id="3.40.30.10">
    <property type="entry name" value="Glutaredoxin"/>
    <property type="match status" value="1"/>
</dbReference>
<dbReference type="PROSITE" id="PS51352">
    <property type="entry name" value="THIOREDOXIN_2"/>
    <property type="match status" value="1"/>
</dbReference>
<dbReference type="InterPro" id="IPR000866">
    <property type="entry name" value="AhpC/TSA"/>
</dbReference>
<dbReference type="InterPro" id="IPR017937">
    <property type="entry name" value="Thioredoxin_CS"/>
</dbReference>
<organism evidence="3 4">
    <name type="scientific">Rummeliibacillus stabekisii</name>
    <dbReference type="NCBI Taxonomy" id="241244"/>
    <lineage>
        <taxon>Bacteria</taxon>
        <taxon>Bacillati</taxon>
        <taxon>Bacillota</taxon>
        <taxon>Bacilli</taxon>
        <taxon>Bacillales</taxon>
        <taxon>Caryophanaceae</taxon>
        <taxon>Rummeliibacillus</taxon>
    </lineage>
</organism>
<dbReference type="OrthoDB" id="25753at2"/>
<protein>
    <recommendedName>
        <fullName evidence="2">Thioredoxin domain-containing protein</fullName>
    </recommendedName>
</protein>
<dbReference type="InterPro" id="IPR036249">
    <property type="entry name" value="Thioredoxin-like_sf"/>
</dbReference>
<name>A0A143H8W2_9BACL</name>
<evidence type="ECO:0000313" key="4">
    <source>
        <dbReference type="Proteomes" id="UP000076021"/>
    </source>
</evidence>
<feature type="domain" description="Thioredoxin" evidence="2">
    <location>
        <begin position="50"/>
        <end position="191"/>
    </location>
</feature>
<dbReference type="InterPro" id="IPR050553">
    <property type="entry name" value="Thioredoxin_ResA/DsbE_sf"/>
</dbReference>
<dbReference type="SUPFAM" id="SSF52833">
    <property type="entry name" value="Thioredoxin-like"/>
    <property type="match status" value="1"/>
</dbReference>
<dbReference type="PANTHER" id="PTHR42852:SF13">
    <property type="entry name" value="PROTEIN DIPZ"/>
    <property type="match status" value="1"/>
</dbReference>
<dbReference type="EMBL" id="CP014806">
    <property type="protein sequence ID" value="AMW98187.1"/>
    <property type="molecule type" value="Genomic_DNA"/>
</dbReference>
<keyword evidence="4" id="KW-1185">Reference proteome</keyword>
<evidence type="ECO:0000256" key="1">
    <source>
        <dbReference type="ARBA" id="ARBA00023157"/>
    </source>
</evidence>
<reference evidence="4" key="2">
    <citation type="submission" date="2016-03" db="EMBL/GenBank/DDBJ databases">
        <authorList>
            <person name="Ploux O."/>
        </authorList>
    </citation>
    <scope>NUCLEOTIDE SEQUENCE [LARGE SCALE GENOMIC DNA]</scope>
    <source>
        <strain evidence="4">PP9</strain>
    </source>
</reference>